<dbReference type="InterPro" id="IPR036291">
    <property type="entry name" value="NAD(P)-bd_dom_sf"/>
</dbReference>
<dbReference type="EMBL" id="JACVVK020000152">
    <property type="protein sequence ID" value="KAK7488292.1"/>
    <property type="molecule type" value="Genomic_DNA"/>
</dbReference>
<keyword evidence="1" id="KW-0560">Oxidoreductase</keyword>
<evidence type="ECO:0000313" key="4">
    <source>
        <dbReference type="EMBL" id="KAK7488292.1"/>
    </source>
</evidence>
<comment type="caution">
    <text evidence="4">The sequence shown here is derived from an EMBL/GenBank/DDBJ whole genome shotgun (WGS) entry which is preliminary data.</text>
</comment>
<keyword evidence="3" id="KW-0812">Transmembrane</keyword>
<keyword evidence="5" id="KW-1185">Reference proteome</keyword>
<evidence type="ECO:0000313" key="5">
    <source>
        <dbReference type="Proteomes" id="UP001519460"/>
    </source>
</evidence>
<dbReference type="AlphaFoldDB" id="A0ABD0KMZ0"/>
<dbReference type="PRINTS" id="PR00081">
    <property type="entry name" value="GDHRDH"/>
</dbReference>
<dbReference type="GO" id="GO:0016491">
    <property type="term" value="F:oxidoreductase activity"/>
    <property type="evidence" value="ECO:0007669"/>
    <property type="project" value="UniProtKB-KW"/>
</dbReference>
<comment type="similarity">
    <text evidence="2">Belongs to the short-chain dehydrogenases/reductases (SDR) family.</text>
</comment>
<dbReference type="InterPro" id="IPR002347">
    <property type="entry name" value="SDR_fam"/>
</dbReference>
<accession>A0ABD0KMZ0</accession>
<dbReference type="Proteomes" id="UP001519460">
    <property type="component" value="Unassembled WGS sequence"/>
</dbReference>
<dbReference type="PRINTS" id="PR00080">
    <property type="entry name" value="SDRFAMILY"/>
</dbReference>
<dbReference type="Pfam" id="PF00106">
    <property type="entry name" value="adh_short"/>
    <property type="match status" value="1"/>
</dbReference>
<gene>
    <name evidence="4" type="ORF">BaRGS_00020451</name>
</gene>
<dbReference type="SUPFAM" id="SSF51735">
    <property type="entry name" value="NAD(P)-binding Rossmann-fold domains"/>
    <property type="match status" value="1"/>
</dbReference>
<keyword evidence="3" id="KW-0472">Membrane</keyword>
<evidence type="ECO:0008006" key="6">
    <source>
        <dbReference type="Google" id="ProtNLM"/>
    </source>
</evidence>
<protein>
    <recommendedName>
        <fullName evidence="6">Retinol dehydrogenase 13</fullName>
    </recommendedName>
</protein>
<proteinExistence type="inferred from homology"/>
<dbReference type="PANTHER" id="PTHR43157:SF66">
    <property type="entry name" value="WW DOMAIN-CONTAINING OXIDOREDUCTASE-LIKE PROTEIN"/>
    <property type="match status" value="1"/>
</dbReference>
<keyword evidence="3" id="KW-1133">Transmembrane helix</keyword>
<dbReference type="Gene3D" id="3.40.50.720">
    <property type="entry name" value="NAD(P)-binding Rossmann-like Domain"/>
    <property type="match status" value="1"/>
</dbReference>
<organism evidence="4 5">
    <name type="scientific">Batillaria attramentaria</name>
    <dbReference type="NCBI Taxonomy" id="370345"/>
    <lineage>
        <taxon>Eukaryota</taxon>
        <taxon>Metazoa</taxon>
        <taxon>Spiralia</taxon>
        <taxon>Lophotrochozoa</taxon>
        <taxon>Mollusca</taxon>
        <taxon>Gastropoda</taxon>
        <taxon>Caenogastropoda</taxon>
        <taxon>Sorbeoconcha</taxon>
        <taxon>Cerithioidea</taxon>
        <taxon>Batillariidae</taxon>
        <taxon>Batillaria</taxon>
    </lineage>
</organism>
<evidence type="ECO:0000256" key="1">
    <source>
        <dbReference type="ARBA" id="ARBA00023002"/>
    </source>
</evidence>
<feature type="transmembrane region" description="Helical" evidence="3">
    <location>
        <begin position="24"/>
        <end position="42"/>
    </location>
</feature>
<evidence type="ECO:0000256" key="2">
    <source>
        <dbReference type="RuleBase" id="RU000363"/>
    </source>
</evidence>
<evidence type="ECO:0000256" key="3">
    <source>
        <dbReference type="SAM" id="Phobius"/>
    </source>
</evidence>
<reference evidence="4 5" key="1">
    <citation type="journal article" date="2023" name="Sci. Data">
        <title>Genome assembly of the Korean intertidal mud-creeper Batillaria attramentaria.</title>
        <authorList>
            <person name="Patra A.K."/>
            <person name="Ho P.T."/>
            <person name="Jun S."/>
            <person name="Lee S.J."/>
            <person name="Kim Y."/>
            <person name="Won Y.J."/>
        </authorList>
    </citation>
    <scope>NUCLEOTIDE SEQUENCE [LARGE SCALE GENOMIC DNA]</scope>
    <source>
        <strain evidence="4">Wonlab-2016</strain>
    </source>
</reference>
<sequence length="337" mass="37516">MNTFSVAEIEDQAGVMTFLDPGQWLSVGIIVFIVVVAFYLWMHNVPTYIGTTDLSGKTVIITGSNAGIGYTTALDLARRNARVIMACRNLSKSEGARNEIVRLTGNENVVVRELDLARLKSVREFAERVNKEEARLDILINNAGVTGLPNKMSEDGLEVNFATNHFGPFLLTNLLLDLLKKSAPSRIVNVSSTVQRFGKIDFDNLRAEKSFSPHRIYFNSKLANVLFARELARRLADTGVTACSLHPGSVRTNLLDNMPFYVRFPMALFRVFLRSPEEGAQTTLYCALADEVSDLSGKYFAECELAETQVNALANDEAVCRKLWEISCRYTGLEDKL</sequence>
<dbReference type="PANTHER" id="PTHR43157">
    <property type="entry name" value="PHOSPHATIDYLINOSITOL-GLYCAN BIOSYNTHESIS CLASS F PROTEIN-RELATED"/>
    <property type="match status" value="1"/>
</dbReference>
<name>A0ABD0KMZ0_9CAEN</name>